<name>A0A2X0NCL0_9BASI</name>
<organism evidence="2 3">
    <name type="scientific">Microbotryum silenes-dioicae</name>
    <dbReference type="NCBI Taxonomy" id="796604"/>
    <lineage>
        <taxon>Eukaryota</taxon>
        <taxon>Fungi</taxon>
        <taxon>Dikarya</taxon>
        <taxon>Basidiomycota</taxon>
        <taxon>Pucciniomycotina</taxon>
        <taxon>Microbotryomycetes</taxon>
        <taxon>Microbotryales</taxon>
        <taxon>Microbotryaceae</taxon>
        <taxon>Microbotryum</taxon>
    </lineage>
</organism>
<reference evidence="2 3" key="1">
    <citation type="submission" date="2016-11" db="EMBL/GenBank/DDBJ databases">
        <authorList>
            <person name="Jaros S."/>
            <person name="Januszkiewicz K."/>
            <person name="Wedrychowicz H."/>
        </authorList>
    </citation>
    <scope>NUCLEOTIDE SEQUENCE [LARGE SCALE GENOMIC DNA]</scope>
</reference>
<keyword evidence="3" id="KW-1185">Reference proteome</keyword>
<feature type="coiled-coil region" evidence="1">
    <location>
        <begin position="188"/>
        <end position="215"/>
    </location>
</feature>
<evidence type="ECO:0000256" key="1">
    <source>
        <dbReference type="SAM" id="Coils"/>
    </source>
</evidence>
<dbReference type="AlphaFoldDB" id="A0A2X0NCL0"/>
<dbReference type="EMBL" id="FQNC01000082">
    <property type="protein sequence ID" value="SGZ18415.1"/>
    <property type="molecule type" value="Genomic_DNA"/>
</dbReference>
<keyword evidence="1" id="KW-0175">Coiled coil</keyword>
<evidence type="ECO:0000313" key="3">
    <source>
        <dbReference type="Proteomes" id="UP000249464"/>
    </source>
</evidence>
<sequence length="449" mass="50073">MDPGVILEKDFVIQSSSVRSSIGFVCKYCGSGRMRRSGAIKHAASRKHRVNVPRLGHEHEAASAPALAKYSFLDSTDEHEVDNTELGSEQGMWEQNTCPTPGRAIGSSGPPENDPGAILAAMGIPATPHVVQCAQVSGFVDYVETIYAATHVRFSGYRYSIRQALLEDPDIKERPGFLRYLISQARSSEVILEEMVKLKEEVAKLQEASVKLSVTDLKRKAAIAAKIFVATPFLLCHRNAAPIFAEALLRFGTVTRGVWDSDLEFQTEALSIFSTALATARSDLHKLGVERTHLYNQIGRVQRKEVDMLQALRVWYKDSGTTYTDEHLAWWSFLRLVEQTVVERGFEDTKRDFWLHLSGIATTVANKAAERFFRPRFCPNGTFDCSTFLYRAVVSQFYDADASPTTTQPKVSTTDSTFQAQCMAVITTCQPVADFQRLVLEAVQRKEKG</sequence>
<protein>
    <submittedName>
        <fullName evidence="2">BQ5605_C020g09183 protein</fullName>
    </submittedName>
</protein>
<proteinExistence type="predicted"/>
<accession>A0A2X0NCL0</accession>
<gene>
    <name evidence="2" type="primary">BQ5605_C020g09183</name>
    <name evidence="2" type="ORF">BQ5605_C020G09183</name>
</gene>
<dbReference type="Proteomes" id="UP000249464">
    <property type="component" value="Unassembled WGS sequence"/>
</dbReference>
<evidence type="ECO:0000313" key="2">
    <source>
        <dbReference type="EMBL" id="SGZ18415.1"/>
    </source>
</evidence>